<comment type="caution">
    <text evidence="2">The sequence shown here is derived from an EMBL/GenBank/DDBJ whole genome shotgun (WGS) entry which is preliminary data.</text>
</comment>
<name>A0ABU1P9A0_9BURK</name>
<protein>
    <recommendedName>
        <fullName evidence="4">Chemotaxis protein CheX</fullName>
    </recommendedName>
</protein>
<keyword evidence="1" id="KW-0145">Chemotaxis</keyword>
<accession>A0ABU1P9A0</accession>
<dbReference type="SUPFAM" id="SSF103039">
    <property type="entry name" value="CheC-like"/>
    <property type="match status" value="1"/>
</dbReference>
<reference evidence="2 3" key="1">
    <citation type="submission" date="2023-07" db="EMBL/GenBank/DDBJ databases">
        <title>Sorghum-associated microbial communities from plants grown in Nebraska, USA.</title>
        <authorList>
            <person name="Schachtman D."/>
        </authorList>
    </citation>
    <scope>NUCLEOTIDE SEQUENCE [LARGE SCALE GENOMIC DNA]</scope>
    <source>
        <strain evidence="2 3">596</strain>
    </source>
</reference>
<dbReference type="RefSeq" id="WP_166757919.1">
    <property type="nucleotide sequence ID" value="NZ_CP049139.1"/>
</dbReference>
<keyword evidence="3" id="KW-1185">Reference proteome</keyword>
<dbReference type="EMBL" id="JAVDSJ010000001">
    <property type="protein sequence ID" value="MDR6582485.1"/>
    <property type="molecule type" value="Genomic_DNA"/>
</dbReference>
<evidence type="ECO:0000313" key="3">
    <source>
        <dbReference type="Proteomes" id="UP001260715"/>
    </source>
</evidence>
<dbReference type="InterPro" id="IPR028976">
    <property type="entry name" value="CheC-like_sf"/>
</dbReference>
<evidence type="ECO:0008006" key="4">
    <source>
        <dbReference type="Google" id="ProtNLM"/>
    </source>
</evidence>
<dbReference type="Gene3D" id="3.40.1550.10">
    <property type="entry name" value="CheC-like"/>
    <property type="match status" value="1"/>
</dbReference>
<dbReference type="Proteomes" id="UP001260715">
    <property type="component" value="Unassembled WGS sequence"/>
</dbReference>
<sequence>MQASASLDNTITSKVLVLDRDADCYDTIKSFCERHQLVGLKAHEEHVMAVLRSNVDLGGIMLSESLAGLGEGGRGLARRIREVRPELPLFLRRRRESADTPLAERDSELFSAVYRIDDIEALAPAVAASIFSQRYPNALVRGIAEISRMVLESQFPGMQVEIDQPYLVRDRIIFGEVFTLIPLESSWCRGYMMLQAEQKTLQALAPEAADDFRHLNNALGELTNLIWGWFKNRFINQSQPIQQLSQVPIIINHQHRYISFGSDDAQLCFKYVLRRDDGVPLVLLQRFIFNLSWSPEDFRENQTSVEELFESGELELF</sequence>
<proteinExistence type="predicted"/>
<evidence type="ECO:0000313" key="2">
    <source>
        <dbReference type="EMBL" id="MDR6582485.1"/>
    </source>
</evidence>
<gene>
    <name evidence="2" type="ORF">J2W50_000660</name>
</gene>
<evidence type="ECO:0000256" key="1">
    <source>
        <dbReference type="ARBA" id="ARBA00022500"/>
    </source>
</evidence>
<organism evidence="2 3">
    <name type="scientific">Herbaspirillum frisingense</name>
    <dbReference type="NCBI Taxonomy" id="92645"/>
    <lineage>
        <taxon>Bacteria</taxon>
        <taxon>Pseudomonadati</taxon>
        <taxon>Pseudomonadota</taxon>
        <taxon>Betaproteobacteria</taxon>
        <taxon>Burkholderiales</taxon>
        <taxon>Oxalobacteraceae</taxon>
        <taxon>Herbaspirillum</taxon>
    </lineage>
</organism>